<accession>A0A5C6EDD8</accession>
<dbReference type="Gene3D" id="3.40.50.720">
    <property type="entry name" value="NAD(P)-binding Rossmann-like Domain"/>
    <property type="match status" value="1"/>
</dbReference>
<dbReference type="EMBL" id="SJPY01000001">
    <property type="protein sequence ID" value="TWU45997.1"/>
    <property type="molecule type" value="Genomic_DNA"/>
</dbReference>
<organism evidence="3 4">
    <name type="scientific">Novipirellula aureliae</name>
    <dbReference type="NCBI Taxonomy" id="2527966"/>
    <lineage>
        <taxon>Bacteria</taxon>
        <taxon>Pseudomonadati</taxon>
        <taxon>Planctomycetota</taxon>
        <taxon>Planctomycetia</taxon>
        <taxon>Pirellulales</taxon>
        <taxon>Pirellulaceae</taxon>
        <taxon>Novipirellula</taxon>
    </lineage>
</organism>
<protein>
    <submittedName>
        <fullName evidence="3">Molybdopterin-synthase adenylyltransferase</fullName>
        <ecNumber evidence="3">2.7.7.80</ecNumber>
    </submittedName>
</protein>
<keyword evidence="4" id="KW-1185">Reference proteome</keyword>
<dbReference type="InterPro" id="IPR045886">
    <property type="entry name" value="ThiF/MoeB/HesA"/>
</dbReference>
<feature type="domain" description="THIF-type NAD/FAD binding fold" evidence="2">
    <location>
        <begin position="14"/>
        <end position="252"/>
    </location>
</feature>
<sequence>MNEIDAHNLSDNRYARQVRFDAIGVDGQRLISQSTVAILGCGALGSVIAEILARSGVGQLRIIDRDYVEWTNLQRQALFDENDAKQGRAKSEAACDRLQSINSDITAEPFVADLTADNIDRHLRGTDLVVDAADNFSIRFLLNDWSLKTKTAWVHGGCVGAAGQVRLFSGLGAPCFRCLVPNLPPASSVATCDTAGVVGAATHAIASLQALEALKWLSGNRDTIHESVWSFDFWSNRFRELSIDSSLSQSCRACGERQYDFLEGDPVGVGETMTLCGRSAVQITPSAMATVDLNQMALRWQGQGEVQLTRFFVRLTLATLRLTLFRDGRAVIEGTDQSGEARAVYDRLVGS</sequence>
<dbReference type="GO" id="GO:0004792">
    <property type="term" value="F:thiosulfate-cyanide sulfurtransferase activity"/>
    <property type="evidence" value="ECO:0007669"/>
    <property type="project" value="TreeGrafter"/>
</dbReference>
<dbReference type="GO" id="GO:0005829">
    <property type="term" value="C:cytosol"/>
    <property type="evidence" value="ECO:0007669"/>
    <property type="project" value="TreeGrafter"/>
</dbReference>
<dbReference type="GO" id="GO:0008641">
    <property type="term" value="F:ubiquitin-like modifier activating enzyme activity"/>
    <property type="evidence" value="ECO:0007669"/>
    <property type="project" value="InterPro"/>
</dbReference>
<dbReference type="FunFam" id="3.40.50.720:FF:000080">
    <property type="entry name" value="Thiazole biosynthesis adenylyltransferase ThiF"/>
    <property type="match status" value="1"/>
</dbReference>
<keyword evidence="3" id="KW-0808">Transferase</keyword>
<evidence type="ECO:0000259" key="2">
    <source>
        <dbReference type="Pfam" id="PF00899"/>
    </source>
</evidence>
<dbReference type="GO" id="GO:0061605">
    <property type="term" value="F:molybdopterin-synthase adenylyltransferase activity"/>
    <property type="evidence" value="ECO:0007669"/>
    <property type="project" value="UniProtKB-EC"/>
</dbReference>
<dbReference type="AlphaFoldDB" id="A0A5C6EDD8"/>
<dbReference type="PANTHER" id="PTHR10953">
    <property type="entry name" value="UBIQUITIN-ACTIVATING ENZYME E1"/>
    <property type="match status" value="1"/>
</dbReference>
<evidence type="ECO:0000256" key="1">
    <source>
        <dbReference type="ARBA" id="ARBA00009919"/>
    </source>
</evidence>
<dbReference type="InterPro" id="IPR035985">
    <property type="entry name" value="Ubiquitin-activating_enz"/>
</dbReference>
<dbReference type="InterPro" id="IPR000594">
    <property type="entry name" value="ThiF_NAD_FAD-bd"/>
</dbReference>
<name>A0A5C6EDD8_9BACT</name>
<gene>
    <name evidence="3" type="primary">moeB_1</name>
    <name evidence="3" type="ORF">Q31b_11740</name>
</gene>
<dbReference type="OrthoDB" id="9804286at2"/>
<keyword evidence="3" id="KW-0548">Nucleotidyltransferase</keyword>
<dbReference type="PANTHER" id="PTHR10953:SF102">
    <property type="entry name" value="ADENYLYLTRANSFERASE AND SULFURTRANSFERASE MOCS3"/>
    <property type="match status" value="1"/>
</dbReference>
<reference evidence="3 4" key="1">
    <citation type="submission" date="2019-02" db="EMBL/GenBank/DDBJ databases">
        <title>Deep-cultivation of Planctomycetes and their phenomic and genomic characterization uncovers novel biology.</title>
        <authorList>
            <person name="Wiegand S."/>
            <person name="Jogler M."/>
            <person name="Boedeker C."/>
            <person name="Pinto D."/>
            <person name="Vollmers J."/>
            <person name="Rivas-Marin E."/>
            <person name="Kohn T."/>
            <person name="Peeters S.H."/>
            <person name="Heuer A."/>
            <person name="Rast P."/>
            <person name="Oberbeckmann S."/>
            <person name="Bunk B."/>
            <person name="Jeske O."/>
            <person name="Meyerdierks A."/>
            <person name="Storesund J.E."/>
            <person name="Kallscheuer N."/>
            <person name="Luecker S."/>
            <person name="Lage O.M."/>
            <person name="Pohl T."/>
            <person name="Merkel B.J."/>
            <person name="Hornburger P."/>
            <person name="Mueller R.-W."/>
            <person name="Bruemmer F."/>
            <person name="Labrenz M."/>
            <person name="Spormann A.M."/>
            <person name="Op Den Camp H."/>
            <person name="Overmann J."/>
            <person name="Amann R."/>
            <person name="Jetten M.S.M."/>
            <person name="Mascher T."/>
            <person name="Medema M.H."/>
            <person name="Devos D.P."/>
            <person name="Kaster A.-K."/>
            <person name="Ovreas L."/>
            <person name="Rohde M."/>
            <person name="Galperin M.Y."/>
            <person name="Jogler C."/>
        </authorList>
    </citation>
    <scope>NUCLEOTIDE SEQUENCE [LARGE SCALE GENOMIC DNA]</scope>
    <source>
        <strain evidence="3 4">Q31b</strain>
    </source>
</reference>
<dbReference type="EC" id="2.7.7.80" evidence="3"/>
<comment type="caution">
    <text evidence="3">The sequence shown here is derived from an EMBL/GenBank/DDBJ whole genome shotgun (WGS) entry which is preliminary data.</text>
</comment>
<comment type="similarity">
    <text evidence="1">Belongs to the HesA/MoeB/ThiF family.</text>
</comment>
<dbReference type="RefSeq" id="WP_146598599.1">
    <property type="nucleotide sequence ID" value="NZ_SJPY01000001.1"/>
</dbReference>
<evidence type="ECO:0000313" key="3">
    <source>
        <dbReference type="EMBL" id="TWU45997.1"/>
    </source>
</evidence>
<dbReference type="Pfam" id="PF00899">
    <property type="entry name" value="ThiF"/>
    <property type="match status" value="1"/>
</dbReference>
<evidence type="ECO:0000313" key="4">
    <source>
        <dbReference type="Proteomes" id="UP000315471"/>
    </source>
</evidence>
<dbReference type="GO" id="GO:0008146">
    <property type="term" value="F:sulfotransferase activity"/>
    <property type="evidence" value="ECO:0007669"/>
    <property type="project" value="TreeGrafter"/>
</dbReference>
<dbReference type="CDD" id="cd00757">
    <property type="entry name" value="ThiF_MoeB_HesA_family"/>
    <property type="match status" value="1"/>
</dbReference>
<dbReference type="SUPFAM" id="SSF69572">
    <property type="entry name" value="Activating enzymes of the ubiquitin-like proteins"/>
    <property type="match status" value="1"/>
</dbReference>
<proteinExistence type="inferred from homology"/>
<dbReference type="Proteomes" id="UP000315471">
    <property type="component" value="Unassembled WGS sequence"/>
</dbReference>